<feature type="non-terminal residue" evidence="2">
    <location>
        <position position="482"/>
    </location>
</feature>
<evidence type="ECO:0000313" key="3">
    <source>
        <dbReference type="Proteomes" id="UP001152795"/>
    </source>
</evidence>
<accession>A0A6S7KAJ8</accession>
<feature type="domain" description="Helix-turn-helix" evidence="1">
    <location>
        <begin position="132"/>
        <end position="186"/>
    </location>
</feature>
<dbReference type="PANTHER" id="PTHR21301">
    <property type="entry name" value="REVERSE TRANSCRIPTASE"/>
    <property type="match status" value="1"/>
</dbReference>
<proteinExistence type="predicted"/>
<gene>
    <name evidence="2" type="ORF">PACLA_8A004476</name>
</gene>
<reference evidence="2" key="1">
    <citation type="submission" date="2020-04" db="EMBL/GenBank/DDBJ databases">
        <authorList>
            <person name="Alioto T."/>
            <person name="Alioto T."/>
            <person name="Gomez Garrido J."/>
        </authorList>
    </citation>
    <scope>NUCLEOTIDE SEQUENCE</scope>
    <source>
        <strain evidence="2">A484AB</strain>
    </source>
</reference>
<keyword evidence="3" id="KW-1185">Reference proteome</keyword>
<organism evidence="2 3">
    <name type="scientific">Paramuricea clavata</name>
    <name type="common">Red gorgonian</name>
    <name type="synonym">Violescent sea-whip</name>
    <dbReference type="NCBI Taxonomy" id="317549"/>
    <lineage>
        <taxon>Eukaryota</taxon>
        <taxon>Metazoa</taxon>
        <taxon>Cnidaria</taxon>
        <taxon>Anthozoa</taxon>
        <taxon>Octocorallia</taxon>
        <taxon>Malacalcyonacea</taxon>
        <taxon>Plexauridae</taxon>
        <taxon>Paramuricea</taxon>
    </lineage>
</organism>
<name>A0A6S7KAJ8_PARCT</name>
<evidence type="ECO:0000313" key="2">
    <source>
        <dbReference type="EMBL" id="CAB4040461.1"/>
    </source>
</evidence>
<dbReference type="PANTHER" id="PTHR21301:SF10">
    <property type="entry name" value="REVERSE TRANSCRIPTASE DOMAIN-CONTAINING PROTEIN"/>
    <property type="match status" value="1"/>
</dbReference>
<dbReference type="OrthoDB" id="10063818at2759"/>
<dbReference type="Proteomes" id="UP001152795">
    <property type="component" value="Unassembled WGS sequence"/>
</dbReference>
<dbReference type="EMBL" id="CACRXK020026826">
    <property type="protein sequence ID" value="CAB4040461.1"/>
    <property type="molecule type" value="Genomic_DNA"/>
</dbReference>
<dbReference type="Pfam" id="PF26215">
    <property type="entry name" value="HTH_animal"/>
    <property type="match status" value="1"/>
</dbReference>
<feature type="non-terminal residue" evidence="2">
    <location>
        <position position="1"/>
    </location>
</feature>
<protein>
    <recommendedName>
        <fullName evidence="1">Helix-turn-helix domain-containing protein</fullName>
    </recommendedName>
</protein>
<evidence type="ECO:0000259" key="1">
    <source>
        <dbReference type="Pfam" id="PF26215"/>
    </source>
</evidence>
<dbReference type="InterPro" id="IPR058912">
    <property type="entry name" value="HTH_animal"/>
</dbReference>
<sequence length="482" mass="55668">NEKLLCTPKHHVYTVRETIGAGKRTSSSLFDVTMGSFDGAESCELVDSYLLHLITTKHGNNFGLYRDDGLGAIKATACEIENIKKDLCSIFNKYGLKITIEANKKIVNFLDVTLNLSTGKYQPYAKPNNIPLYVHKKSNHPPNILRNIPLSINKRLTEISSDEKSFQQASQQYQQALQNSGYKHQLKYKHLLNHTTPRTRNRRRNIIWYNPPFSKNVSTNIGQTFLNIIDDEFPIGHPLHKIFNRNTVKISYSCMPNIKQTIDGHNKTKLSKTATTSEESTCNCRKKEECPMSKKCLVESIVYQATVSTNDNSPPQTYLKCKGIEFHIKWQTLKRAKPYSPASNRCNLCLWEKYFIICKPELATLNKPWRYADVLLILPRPVNFINHKANLSDECHILWYETNRFSFIVFRCYNKRCVTELACSWAEMIHVLRSKLNIFETRDRLRLLSIEFCNVIHGRVILGIRPITSDDWGQTIQMREIA</sequence>
<dbReference type="AlphaFoldDB" id="A0A6S7KAJ8"/>
<comment type="caution">
    <text evidence="2">The sequence shown here is derived from an EMBL/GenBank/DDBJ whole genome shotgun (WGS) entry which is preliminary data.</text>
</comment>